<evidence type="ECO:0000313" key="2">
    <source>
        <dbReference type="Proteomes" id="UP000788993"/>
    </source>
</evidence>
<name>A0A9P8T8K8_9ASCO</name>
<protein>
    <submittedName>
        <fullName evidence="1">Uncharacterized protein</fullName>
    </submittedName>
</protein>
<gene>
    <name evidence="1" type="ORF">OGATHE_002789</name>
</gene>
<keyword evidence="2" id="KW-1185">Reference proteome</keyword>
<sequence length="117" mass="12689">MDSISSSNPSIVSISGTESVFVLLGKQEWHNAIERRKNVTRLAYMVFGFVCKYLISSADDLMLGLKFRFCIFAVCAVTKLGLTDDMLDRPAKGAGPDLVIPLPTFVAPSKESSVSGI</sequence>
<accession>A0A9P8T8K8</accession>
<dbReference type="Proteomes" id="UP000788993">
    <property type="component" value="Unassembled WGS sequence"/>
</dbReference>
<dbReference type="AlphaFoldDB" id="A0A9P8T8K8"/>
<evidence type="ECO:0000313" key="1">
    <source>
        <dbReference type="EMBL" id="KAH3669976.1"/>
    </source>
</evidence>
<reference evidence="1" key="1">
    <citation type="journal article" date="2021" name="Open Biol.">
        <title>Shared evolutionary footprints suggest mitochondrial oxidative damage underlies multiple complex I losses in fungi.</title>
        <authorList>
            <person name="Schikora-Tamarit M.A."/>
            <person name="Marcet-Houben M."/>
            <person name="Nosek J."/>
            <person name="Gabaldon T."/>
        </authorList>
    </citation>
    <scope>NUCLEOTIDE SEQUENCE</scope>
    <source>
        <strain evidence="1">NCAIM Y.01608</strain>
    </source>
</reference>
<comment type="caution">
    <text evidence="1">The sequence shown here is derived from an EMBL/GenBank/DDBJ whole genome shotgun (WGS) entry which is preliminary data.</text>
</comment>
<organism evidence="1 2">
    <name type="scientific">Ogataea polymorpha</name>
    <dbReference type="NCBI Taxonomy" id="460523"/>
    <lineage>
        <taxon>Eukaryota</taxon>
        <taxon>Fungi</taxon>
        <taxon>Dikarya</taxon>
        <taxon>Ascomycota</taxon>
        <taxon>Saccharomycotina</taxon>
        <taxon>Pichiomycetes</taxon>
        <taxon>Pichiales</taxon>
        <taxon>Pichiaceae</taxon>
        <taxon>Ogataea</taxon>
    </lineage>
</organism>
<reference evidence="1" key="2">
    <citation type="submission" date="2021-01" db="EMBL/GenBank/DDBJ databases">
        <authorList>
            <person name="Schikora-Tamarit M.A."/>
        </authorList>
    </citation>
    <scope>NUCLEOTIDE SEQUENCE</scope>
    <source>
        <strain evidence="1">NCAIM Y.01608</strain>
    </source>
</reference>
<dbReference type="EMBL" id="JAEUBD010000983">
    <property type="protein sequence ID" value="KAH3669976.1"/>
    <property type="molecule type" value="Genomic_DNA"/>
</dbReference>
<proteinExistence type="predicted"/>